<gene>
    <name evidence="2" type="ORF">NITMOv2_3382</name>
</gene>
<dbReference type="Proteomes" id="UP000069205">
    <property type="component" value="Chromosome"/>
</dbReference>
<dbReference type="SUPFAM" id="SSF55729">
    <property type="entry name" value="Acyl-CoA N-acyltransferases (Nat)"/>
    <property type="match status" value="1"/>
</dbReference>
<evidence type="ECO:0000259" key="1">
    <source>
        <dbReference type="Pfam" id="PF13480"/>
    </source>
</evidence>
<reference evidence="2 3" key="1">
    <citation type="journal article" date="2015" name="Proc. Natl. Acad. Sci. U.S.A.">
        <title>Expanded metabolic versatility of ubiquitous nitrite-oxidizing bacteria from the genus Nitrospira.</title>
        <authorList>
            <person name="Koch H."/>
            <person name="Lucker S."/>
            <person name="Albertsen M."/>
            <person name="Kitzinger K."/>
            <person name="Herbold C."/>
            <person name="Spieck E."/>
            <person name="Nielsen P.H."/>
            <person name="Wagner M."/>
            <person name="Daims H."/>
        </authorList>
    </citation>
    <scope>NUCLEOTIDE SEQUENCE [LARGE SCALE GENOMIC DNA]</scope>
    <source>
        <strain evidence="2 3">NSP M-1</strain>
    </source>
</reference>
<dbReference type="Gene3D" id="3.40.630.30">
    <property type="match status" value="1"/>
</dbReference>
<accession>A0A0K2GFZ2</accession>
<dbReference type="InterPro" id="IPR016181">
    <property type="entry name" value="Acyl_CoA_acyltransferase"/>
</dbReference>
<dbReference type="KEGG" id="nmv:NITMOv2_3382"/>
<dbReference type="InterPro" id="IPR038740">
    <property type="entry name" value="BioF2-like_GNAT_dom"/>
</dbReference>
<dbReference type="AlphaFoldDB" id="A0A0K2GFZ2"/>
<evidence type="ECO:0000313" key="2">
    <source>
        <dbReference type="EMBL" id="ALA59774.1"/>
    </source>
</evidence>
<organism evidence="2 3">
    <name type="scientific">Nitrospira moscoviensis</name>
    <dbReference type="NCBI Taxonomy" id="42253"/>
    <lineage>
        <taxon>Bacteria</taxon>
        <taxon>Pseudomonadati</taxon>
        <taxon>Nitrospirota</taxon>
        <taxon>Nitrospiria</taxon>
        <taxon>Nitrospirales</taxon>
        <taxon>Nitrospiraceae</taxon>
        <taxon>Nitrospira</taxon>
    </lineage>
</organism>
<dbReference type="STRING" id="42253.NITMOv2_3382"/>
<sequence length="408" mass="46069">MGQAQVQPGGVRTMAACPGAGSVRPESAAFLVRQYGDIGDLPKAYADLFAEASQRSVFLSREWFLNLDRTVEDAGAVTKIYGVESERGGDGAIGALLLRYPRARRIGIIPRVARGLSNYYTALYGPVLREHNEERACAVQLFVEALCNERREWDVLDLRPLDREDPVYADLRRHFQSAGCVSQAYFCFGNWHLQVDGRSYAEYVAGLPTVLRKNIPYYARKLERSARVRYELVTSLDGLESALRDYEKVYNVSWREKAEPYPDFIPGLVRTAAKQGWLRLGLLYLNDEPAAAQLWLVHGGTASIYKICYDERFAKLSVGTVLTARMMQQALDIDRVGEVDYLGGDEPYKRDWMSHRRERWGLMVFNPSTVRGLSMIVRHVGGRGLKRLIQRIGPAGMKDTDTRPKSSM</sequence>
<dbReference type="PATRIC" id="fig|42253.5.peg.3336"/>
<dbReference type="Pfam" id="PF13480">
    <property type="entry name" value="Acetyltransf_6"/>
    <property type="match status" value="1"/>
</dbReference>
<evidence type="ECO:0000313" key="3">
    <source>
        <dbReference type="Proteomes" id="UP000069205"/>
    </source>
</evidence>
<dbReference type="EMBL" id="CP011801">
    <property type="protein sequence ID" value="ALA59774.1"/>
    <property type="molecule type" value="Genomic_DNA"/>
</dbReference>
<protein>
    <recommendedName>
        <fullName evidence="1">BioF2-like acetyltransferase domain-containing protein</fullName>
    </recommendedName>
</protein>
<name>A0A0K2GFZ2_NITMO</name>
<keyword evidence="3" id="KW-1185">Reference proteome</keyword>
<feature type="domain" description="BioF2-like acetyltransferase" evidence="1">
    <location>
        <begin position="212"/>
        <end position="350"/>
    </location>
</feature>
<proteinExistence type="predicted"/>